<dbReference type="Proteomes" id="UP000748332">
    <property type="component" value="Unassembled WGS sequence"/>
</dbReference>
<comment type="caution">
    <text evidence="4">The sequence shown here is derived from an EMBL/GenBank/DDBJ whole genome shotgun (WGS) entry which is preliminary data.</text>
</comment>
<dbReference type="InterPro" id="IPR035940">
    <property type="entry name" value="CAP_sf"/>
</dbReference>
<dbReference type="SUPFAM" id="SSF55797">
    <property type="entry name" value="PR-1-like"/>
    <property type="match status" value="1"/>
</dbReference>
<name>A0A955KW97_9BACT</name>
<dbReference type="InterPro" id="IPR014044">
    <property type="entry name" value="CAP_dom"/>
</dbReference>
<dbReference type="Pfam" id="PF00188">
    <property type="entry name" value="CAP"/>
    <property type="match status" value="1"/>
</dbReference>
<feature type="transmembrane region" description="Helical" evidence="2">
    <location>
        <begin position="24"/>
        <end position="45"/>
    </location>
</feature>
<keyword evidence="2" id="KW-0812">Transmembrane</keyword>
<keyword evidence="2" id="KW-1133">Transmembrane helix</keyword>
<evidence type="ECO:0000313" key="5">
    <source>
        <dbReference type="Proteomes" id="UP000748332"/>
    </source>
</evidence>
<evidence type="ECO:0000256" key="1">
    <source>
        <dbReference type="SAM" id="MobiDB-lite"/>
    </source>
</evidence>
<sequence>MLKELFIPDKKNGYYPYAIRKPALSFYTVLLILFNLFSGVLLPAANQEVAASSITPYALIELTNKERVGRGLNSLNTDSRLTEAAYDKAADMFKKDYWDHFGPNGETPWQFINGEGYVYVYAGENLAKGFSTAEGVHQAWMASPTHKANIVNSNYKDIGIAVAEGELQGQKTTLVVQMFGSESISTDSGTSEPSVAAQGSNQKVQDTNDKGTPTTEEGEIKSISITAPAAGATVSNPLTSIEGQVDYSKQTTGSYKVKILNGDAEIAAIESSKTTWVYTPENDWEEGKHKITASVEQG</sequence>
<feature type="region of interest" description="Disordered" evidence="1">
    <location>
        <begin position="183"/>
        <end position="224"/>
    </location>
</feature>
<evidence type="ECO:0000313" key="4">
    <source>
        <dbReference type="EMBL" id="MCA9374900.1"/>
    </source>
</evidence>
<dbReference type="PANTHER" id="PTHR31157">
    <property type="entry name" value="SCP DOMAIN-CONTAINING PROTEIN"/>
    <property type="match status" value="1"/>
</dbReference>
<dbReference type="Gene3D" id="3.40.33.10">
    <property type="entry name" value="CAP"/>
    <property type="match status" value="1"/>
</dbReference>
<evidence type="ECO:0000256" key="2">
    <source>
        <dbReference type="SAM" id="Phobius"/>
    </source>
</evidence>
<evidence type="ECO:0000259" key="3">
    <source>
        <dbReference type="Pfam" id="PF00188"/>
    </source>
</evidence>
<dbReference type="AlphaFoldDB" id="A0A955KW97"/>
<gene>
    <name evidence="4" type="ORF">KC622_01060</name>
</gene>
<reference evidence="4" key="1">
    <citation type="submission" date="2020-04" db="EMBL/GenBank/DDBJ databases">
        <authorList>
            <person name="Zhang T."/>
        </authorList>
    </citation>
    <scope>NUCLEOTIDE SEQUENCE</scope>
    <source>
        <strain evidence="4">HKST-UBA16</strain>
    </source>
</reference>
<feature type="domain" description="SCP" evidence="3">
    <location>
        <begin position="61"/>
        <end position="178"/>
    </location>
</feature>
<reference evidence="4" key="2">
    <citation type="journal article" date="2021" name="Microbiome">
        <title>Successional dynamics and alternative stable states in a saline activated sludge microbial community over 9 years.</title>
        <authorList>
            <person name="Wang Y."/>
            <person name="Ye J."/>
            <person name="Ju F."/>
            <person name="Liu L."/>
            <person name="Boyd J.A."/>
            <person name="Deng Y."/>
            <person name="Parks D.H."/>
            <person name="Jiang X."/>
            <person name="Yin X."/>
            <person name="Woodcroft B.J."/>
            <person name="Tyson G.W."/>
            <person name="Hugenholtz P."/>
            <person name="Polz M.F."/>
            <person name="Zhang T."/>
        </authorList>
    </citation>
    <scope>NUCLEOTIDE SEQUENCE</scope>
    <source>
        <strain evidence="4">HKST-UBA16</strain>
    </source>
</reference>
<protein>
    <recommendedName>
        <fullName evidence="3">SCP domain-containing protein</fullName>
    </recommendedName>
</protein>
<feature type="non-terminal residue" evidence="4">
    <location>
        <position position="298"/>
    </location>
</feature>
<dbReference type="EMBL" id="JAGQLM010000042">
    <property type="protein sequence ID" value="MCA9374900.1"/>
    <property type="molecule type" value="Genomic_DNA"/>
</dbReference>
<accession>A0A955KW97</accession>
<keyword evidence="2" id="KW-0472">Membrane</keyword>
<dbReference type="PANTHER" id="PTHR31157:SF1">
    <property type="entry name" value="SCP DOMAIN-CONTAINING PROTEIN"/>
    <property type="match status" value="1"/>
</dbReference>
<organism evidence="4 5">
    <name type="scientific">Candidatus Dojkabacteria bacterium</name>
    <dbReference type="NCBI Taxonomy" id="2099670"/>
    <lineage>
        <taxon>Bacteria</taxon>
        <taxon>Candidatus Dojkabacteria</taxon>
    </lineage>
</organism>
<dbReference type="CDD" id="cd05379">
    <property type="entry name" value="CAP_bacterial"/>
    <property type="match status" value="1"/>
</dbReference>
<feature type="compositionally biased region" description="Polar residues" evidence="1">
    <location>
        <begin position="183"/>
        <end position="215"/>
    </location>
</feature>
<proteinExistence type="predicted"/>